<evidence type="ECO:0000313" key="2">
    <source>
        <dbReference type="Proteomes" id="UP000054560"/>
    </source>
</evidence>
<dbReference type="AlphaFoldDB" id="A0A0L0FY28"/>
<dbReference type="RefSeq" id="XP_014155441.1">
    <property type="nucleotide sequence ID" value="XM_014299966.1"/>
</dbReference>
<name>A0A0L0FY28_9EUKA</name>
<organism evidence="1 2">
    <name type="scientific">Sphaeroforma arctica JP610</name>
    <dbReference type="NCBI Taxonomy" id="667725"/>
    <lineage>
        <taxon>Eukaryota</taxon>
        <taxon>Ichthyosporea</taxon>
        <taxon>Ichthyophonida</taxon>
        <taxon>Sphaeroforma</taxon>
    </lineage>
</organism>
<dbReference type="EMBL" id="KQ242023">
    <property type="protein sequence ID" value="KNC81539.1"/>
    <property type="molecule type" value="Genomic_DNA"/>
</dbReference>
<dbReference type="GeneID" id="25906650"/>
<protein>
    <submittedName>
        <fullName evidence="1">Uncharacterized protein</fullName>
    </submittedName>
</protein>
<proteinExistence type="predicted"/>
<dbReference type="Proteomes" id="UP000054560">
    <property type="component" value="Unassembled WGS sequence"/>
</dbReference>
<sequence length="149" mass="17115">MKYVILHENRCRLEMITFSRGSNKKPRDLSVDDVETLFDMRTRAPPGGTVNKGFMKLERQALGHIYKYNPMSDEALERFYDMMEEHYGTALQLARDASQFEEVAPPPPVQRSPSPVPTNDMALLNRSMAPSYSITYYNERGAIFKAEMV</sequence>
<evidence type="ECO:0000313" key="1">
    <source>
        <dbReference type="EMBL" id="KNC81539.1"/>
    </source>
</evidence>
<accession>A0A0L0FY28</accession>
<keyword evidence="2" id="KW-1185">Reference proteome</keyword>
<gene>
    <name evidence="1" type="ORF">SARC_06146</name>
</gene>
<reference evidence="1 2" key="1">
    <citation type="submission" date="2011-02" db="EMBL/GenBank/DDBJ databases">
        <title>The Genome Sequence of Sphaeroforma arctica JP610.</title>
        <authorList>
            <consortium name="The Broad Institute Genome Sequencing Platform"/>
            <person name="Russ C."/>
            <person name="Cuomo C."/>
            <person name="Young S.K."/>
            <person name="Zeng Q."/>
            <person name="Gargeya S."/>
            <person name="Alvarado L."/>
            <person name="Berlin A."/>
            <person name="Chapman S.B."/>
            <person name="Chen Z."/>
            <person name="Freedman E."/>
            <person name="Gellesch M."/>
            <person name="Goldberg J."/>
            <person name="Griggs A."/>
            <person name="Gujja S."/>
            <person name="Heilman E."/>
            <person name="Heiman D."/>
            <person name="Howarth C."/>
            <person name="Mehta T."/>
            <person name="Neiman D."/>
            <person name="Pearson M."/>
            <person name="Roberts A."/>
            <person name="Saif S."/>
            <person name="Shea T."/>
            <person name="Shenoy N."/>
            <person name="Sisk P."/>
            <person name="Stolte C."/>
            <person name="Sykes S."/>
            <person name="White J."/>
            <person name="Yandava C."/>
            <person name="Burger G."/>
            <person name="Gray M.W."/>
            <person name="Holland P.W.H."/>
            <person name="King N."/>
            <person name="Lang F.B.F."/>
            <person name="Roger A.J."/>
            <person name="Ruiz-Trillo I."/>
            <person name="Haas B."/>
            <person name="Nusbaum C."/>
            <person name="Birren B."/>
        </authorList>
    </citation>
    <scope>NUCLEOTIDE SEQUENCE [LARGE SCALE GENOMIC DNA]</scope>
    <source>
        <strain evidence="1 2">JP610</strain>
    </source>
</reference>